<dbReference type="Pfam" id="PF23598">
    <property type="entry name" value="LRR_14"/>
    <property type="match status" value="1"/>
</dbReference>
<keyword evidence="2" id="KW-0433">Leucine-rich repeat</keyword>
<dbReference type="Gene3D" id="1.10.510.10">
    <property type="entry name" value="Transferase(Phosphotransferase) domain 1"/>
    <property type="match status" value="1"/>
</dbReference>
<evidence type="ECO:0000256" key="3">
    <source>
        <dbReference type="ARBA" id="ARBA00022729"/>
    </source>
</evidence>
<proteinExistence type="predicted"/>
<evidence type="ECO:0000256" key="8">
    <source>
        <dbReference type="SAM" id="SignalP"/>
    </source>
</evidence>
<dbReference type="GO" id="GO:0016020">
    <property type="term" value="C:membrane"/>
    <property type="evidence" value="ECO:0007669"/>
    <property type="project" value="UniProtKB-SubCell"/>
</dbReference>
<dbReference type="InterPro" id="IPR032675">
    <property type="entry name" value="LRR_dom_sf"/>
</dbReference>
<evidence type="ECO:0000256" key="6">
    <source>
        <dbReference type="ARBA" id="ARBA00023180"/>
    </source>
</evidence>
<dbReference type="InterPro" id="IPR001611">
    <property type="entry name" value="Leu-rich_rpt"/>
</dbReference>
<dbReference type="PANTHER" id="PTHR45974">
    <property type="entry name" value="RECEPTOR-LIKE PROTEIN 55"/>
    <property type="match status" value="1"/>
</dbReference>
<feature type="signal peptide" evidence="8">
    <location>
        <begin position="1"/>
        <end position="26"/>
    </location>
</feature>
<comment type="caution">
    <text evidence="10">The sequence shown here is derived from an EMBL/GenBank/DDBJ whole genome shotgun (WGS) entry which is preliminary data.</text>
</comment>
<evidence type="ECO:0000313" key="10">
    <source>
        <dbReference type="EMBL" id="KAF3321742.1"/>
    </source>
</evidence>
<dbReference type="FunFam" id="3.80.10.10:FF:000363">
    <property type="entry name" value="Leucine-rich repeat family protein"/>
    <property type="match status" value="1"/>
</dbReference>
<dbReference type="FunFam" id="3.80.10.10:FF:000542">
    <property type="entry name" value="Leucine-rich repeat protein kinase family protein"/>
    <property type="match status" value="2"/>
</dbReference>
<comment type="subcellular location">
    <subcellularLocation>
        <location evidence="1">Membrane</location>
    </subcellularLocation>
</comment>
<feature type="chain" id="PRO_5032464549" evidence="8">
    <location>
        <begin position="27"/>
        <end position="1288"/>
    </location>
</feature>
<feature type="domain" description="Disease resistance R13L4/SHOC-2-like LRR" evidence="9">
    <location>
        <begin position="86"/>
        <end position="283"/>
    </location>
</feature>
<name>A0A833QI26_9POAL</name>
<dbReference type="GO" id="GO:0016301">
    <property type="term" value="F:kinase activity"/>
    <property type="evidence" value="ECO:0007669"/>
    <property type="project" value="UniProtKB-KW"/>
</dbReference>
<reference evidence="10" key="1">
    <citation type="submission" date="2020-01" db="EMBL/GenBank/DDBJ databases">
        <title>Genome sequence of Kobresia littledalei, the first chromosome-level genome in the family Cyperaceae.</title>
        <authorList>
            <person name="Qu G."/>
        </authorList>
    </citation>
    <scope>NUCLEOTIDE SEQUENCE</scope>
    <source>
        <strain evidence="10">C.B.Clarke</strain>
        <tissue evidence="10">Leaf</tissue>
    </source>
</reference>
<evidence type="ECO:0000259" key="9">
    <source>
        <dbReference type="Pfam" id="PF23598"/>
    </source>
</evidence>
<keyword evidence="10" id="KW-0418">Kinase</keyword>
<dbReference type="Pfam" id="PF00560">
    <property type="entry name" value="LRR_1"/>
    <property type="match status" value="1"/>
</dbReference>
<keyword evidence="10" id="KW-0808">Transferase</keyword>
<keyword evidence="11" id="KW-1185">Reference proteome</keyword>
<evidence type="ECO:0000313" key="11">
    <source>
        <dbReference type="Proteomes" id="UP000623129"/>
    </source>
</evidence>
<organism evidence="10 11">
    <name type="scientific">Carex littledalei</name>
    <dbReference type="NCBI Taxonomy" id="544730"/>
    <lineage>
        <taxon>Eukaryota</taxon>
        <taxon>Viridiplantae</taxon>
        <taxon>Streptophyta</taxon>
        <taxon>Embryophyta</taxon>
        <taxon>Tracheophyta</taxon>
        <taxon>Spermatophyta</taxon>
        <taxon>Magnoliopsida</taxon>
        <taxon>Liliopsida</taxon>
        <taxon>Poales</taxon>
        <taxon>Cyperaceae</taxon>
        <taxon>Cyperoideae</taxon>
        <taxon>Cariceae</taxon>
        <taxon>Carex</taxon>
        <taxon>Carex subgen. Euthyceras</taxon>
    </lineage>
</organism>
<sequence length="1288" mass="140280">MGLWKETLRGSHWVILLCILVGIIFAQGVTNSDDVAALSAFTNLWQNTPSNWVGIDPCSDKWIGIQCNNNNRVIQITLSSIGIKGILSGGDIQNLAELKALDLSYNPGLTGLLPSAIGNLKQLENLILIGCSFSGEIPAEIGKLSNLRFLSLNSNKFSGRIPATIGNLSKLYWLDLADNQLIGTIPVSDATNPGLDLLTNTKHFHFGVNKLSGSIPSKLFSSNMTLIHVLFDNNNLNGSIPSTLSLVKTLEVLRLDRNSLTGPAPANLSALTKLSEMHLANNQLNGTLPDLTGMNSLSFVDMSNNSFASSDVPLWFSSLPSLTSLYLEYLNIGGELPQTLFSNSPLQTLRLRDNRFNGTLNIGTAYSNQLQLIDLTNNKIDSVTVGGGYTKQLILIGNPVCNGDIPSYCKVTVSASPSYNTSKRCTTLPPTCLSGQNLSPNCQCASPYTGTLFFRSPSFSDLSNNTYYTMLEQGLKNKFVQFVLPVDSISLQNVFVDSTNNLEMSLGVYPSNKTSFSEVDVIGIGFILSNQTYKPPPIFGPYYFLAQQYSAFNVPAPSSKKSNNKPLPIIIGVAAGGVLLLGLICFCIFILIRKRTMRTEESASWDPKSSGSIPQLKGARMFTFEEVKKCTNNFAKTNEIGNGGYGLENLVSIWIGDGGSVWPLDLCNLKNLLDPSLGFTTSVGGFEQYISLALRCVVENSADRPTMSEVVNEIEKIMRQAGVDPSSTSNSLSVAGSTTTPVRHPYEVDGRFDYSGDTTYDRIEPKDLSYNPGLTGPLPASLGNLKQLQNLILVGCSLSGEIPAEIGKLSNLVFLSLNSNKFSGRIPATIGNLSKLYWLDMADNQLTGSIPVSDATNPGLDLLTNTKHFHFGINQLSGSIPSKLFSPNMKLIHVLFDNNNLNGSIPSTLSLVKMLEVLRLDRNSLTGPVPTNLSKLTSLSEMHLANNQLNGTLPDLTGMNSLSFVDMSNNSFASSDVPLWFSSLPSLTSLYESLSLSHTHTHTHARTQTHGAFMRLRDNRFNGTLNIGTDYSNQLQLIDLTNNNIDEVTVGGGGYSKQLILVGNPVCTQGNNIPNCKMTVSAPPSYNTSKRCTTLPPTCLSGQNLSPNCQCASPYTGTLFFRSPSFSDLSNNTYYTMLEEDLKNKYVQFKLPVDSISLQNVFVDSNNNLEMSLGVFPSNKTYFSQEDVTGIGFILSNQTYKPPGIFGPYYFLGQQYSSFNGIHFLLFLLYFIASWDPKSSGSIPQLKGARMFTFEEVKKCTNNFAETNEIGGGGYGLVITLLYHLDNL</sequence>
<accession>A0A833QI26</accession>
<dbReference type="FunFam" id="3.80.10.10:FF:000041">
    <property type="entry name" value="LRR receptor-like serine/threonine-protein kinase ERECTA"/>
    <property type="match status" value="1"/>
</dbReference>
<dbReference type="SMART" id="SM00369">
    <property type="entry name" value="LRR_TYP"/>
    <property type="match status" value="6"/>
</dbReference>
<evidence type="ECO:0000256" key="1">
    <source>
        <dbReference type="ARBA" id="ARBA00004370"/>
    </source>
</evidence>
<evidence type="ECO:0000256" key="4">
    <source>
        <dbReference type="ARBA" id="ARBA00022737"/>
    </source>
</evidence>
<protein>
    <submittedName>
        <fullName evidence="10">Putative leucine-rich repeat receptor-like protein kinase</fullName>
    </submittedName>
</protein>
<dbReference type="InterPro" id="IPR003591">
    <property type="entry name" value="Leu-rich_rpt_typical-subtyp"/>
</dbReference>
<dbReference type="PANTHER" id="PTHR45974:SF266">
    <property type="entry name" value="LEUCINE-RICH REPEAT RECEPTOR PROTEIN KINASE HPCA1"/>
    <property type="match status" value="1"/>
</dbReference>
<dbReference type="SUPFAM" id="SSF52058">
    <property type="entry name" value="L domain-like"/>
    <property type="match status" value="2"/>
</dbReference>
<keyword evidence="7" id="KW-0812">Transmembrane</keyword>
<keyword evidence="5 7" id="KW-0472">Membrane</keyword>
<evidence type="ECO:0000256" key="5">
    <source>
        <dbReference type="ARBA" id="ARBA00023136"/>
    </source>
</evidence>
<keyword evidence="7" id="KW-1133">Transmembrane helix</keyword>
<keyword evidence="3 8" id="KW-0732">Signal</keyword>
<feature type="transmembrane region" description="Helical" evidence="7">
    <location>
        <begin position="567"/>
        <end position="592"/>
    </location>
</feature>
<dbReference type="OrthoDB" id="2015206at2759"/>
<dbReference type="Gene3D" id="3.80.10.10">
    <property type="entry name" value="Ribonuclease Inhibitor"/>
    <property type="match status" value="5"/>
</dbReference>
<dbReference type="EMBL" id="SWLB01000026">
    <property type="protein sequence ID" value="KAF3321742.1"/>
    <property type="molecule type" value="Genomic_DNA"/>
</dbReference>
<dbReference type="Proteomes" id="UP000623129">
    <property type="component" value="Unassembled WGS sequence"/>
</dbReference>
<gene>
    <name evidence="10" type="ORF">FCM35_KLT13958</name>
</gene>
<keyword evidence="10" id="KW-0675">Receptor</keyword>
<dbReference type="InterPro" id="IPR055414">
    <property type="entry name" value="LRR_R13L4/SHOC2-like"/>
</dbReference>
<keyword evidence="6" id="KW-0325">Glycoprotein</keyword>
<keyword evidence="4" id="KW-0677">Repeat</keyword>
<evidence type="ECO:0000256" key="2">
    <source>
        <dbReference type="ARBA" id="ARBA00022614"/>
    </source>
</evidence>
<evidence type="ECO:0000256" key="7">
    <source>
        <dbReference type="SAM" id="Phobius"/>
    </source>
</evidence>